<dbReference type="SUPFAM" id="SSF46689">
    <property type="entry name" value="Homeodomain-like"/>
    <property type="match status" value="1"/>
</dbReference>
<dbReference type="InterPro" id="IPR025996">
    <property type="entry name" value="MT1864/Rv1816-like_C"/>
</dbReference>
<feature type="DNA-binding region" description="H-T-H motif" evidence="4">
    <location>
        <begin position="22"/>
        <end position="41"/>
    </location>
</feature>
<proteinExistence type="predicted"/>
<organism evidence="6 7">
    <name type="scientific">Actinomyces massiliensis F0489</name>
    <dbReference type="NCBI Taxonomy" id="1125718"/>
    <lineage>
        <taxon>Bacteria</taxon>
        <taxon>Bacillati</taxon>
        <taxon>Actinomycetota</taxon>
        <taxon>Actinomycetes</taxon>
        <taxon>Actinomycetales</taxon>
        <taxon>Actinomycetaceae</taxon>
        <taxon>Actinomyces</taxon>
    </lineage>
</organism>
<dbReference type="InterPro" id="IPR009057">
    <property type="entry name" value="Homeodomain-like_sf"/>
</dbReference>
<dbReference type="InterPro" id="IPR036271">
    <property type="entry name" value="Tet_transcr_reg_TetR-rel_C_sf"/>
</dbReference>
<dbReference type="EMBL" id="AKFT01000050">
    <property type="protein sequence ID" value="EJF46706.1"/>
    <property type="molecule type" value="Genomic_DNA"/>
</dbReference>
<reference evidence="6 7" key="1">
    <citation type="submission" date="2012-05" db="EMBL/GenBank/DDBJ databases">
        <authorList>
            <person name="Harkins D.M."/>
            <person name="Madupu R."/>
            <person name="Durkin A.S."/>
            <person name="Torralba M."/>
            <person name="Methe B."/>
            <person name="Sutton G.G."/>
            <person name="Nelson K.E."/>
        </authorList>
    </citation>
    <scope>NUCLEOTIDE SEQUENCE [LARGE SCALE GENOMIC DNA]</scope>
    <source>
        <strain evidence="6 7">F0489</strain>
    </source>
</reference>
<keyword evidence="7" id="KW-1185">Reference proteome</keyword>
<evidence type="ECO:0000256" key="4">
    <source>
        <dbReference type="PROSITE-ProRule" id="PRU00335"/>
    </source>
</evidence>
<protein>
    <submittedName>
        <fullName evidence="6">Transcriptional regulator, TetR family</fullName>
    </submittedName>
</protein>
<sequence length="194" mass="20039">MGERVIERACLIADEQGAQALTLSRLAADLGVAPPSLYKHVGGLDDVAHQVAMRATGSLADALAAAVMGRSGHDALVAMARAYRAFAHDHPGLYSMAQGPTGDADALGSAQARRTVEVVTAALVGYGLPDAKVVDAVRMIRAALHGFVDIELRGGFAMSEPVEGSFQVLVDSLDAALTALGGEAIRPEPFPGPR</sequence>
<dbReference type="Gene3D" id="1.10.10.60">
    <property type="entry name" value="Homeodomain-like"/>
    <property type="match status" value="1"/>
</dbReference>
<evidence type="ECO:0000256" key="3">
    <source>
        <dbReference type="ARBA" id="ARBA00023163"/>
    </source>
</evidence>
<evidence type="ECO:0000313" key="6">
    <source>
        <dbReference type="EMBL" id="EJF46706.1"/>
    </source>
</evidence>
<feature type="domain" description="HTH tetR-type" evidence="5">
    <location>
        <begin position="1"/>
        <end position="59"/>
    </location>
</feature>
<dbReference type="AlphaFoldDB" id="J0XDC6"/>
<dbReference type="InterPro" id="IPR001647">
    <property type="entry name" value="HTH_TetR"/>
</dbReference>
<dbReference type="PROSITE" id="PS50977">
    <property type="entry name" value="HTH_TETR_2"/>
    <property type="match status" value="1"/>
</dbReference>
<comment type="caution">
    <text evidence="6">The sequence shown here is derived from an EMBL/GenBank/DDBJ whole genome shotgun (WGS) entry which is preliminary data.</text>
</comment>
<dbReference type="eggNOG" id="COG1309">
    <property type="taxonomic scope" value="Bacteria"/>
</dbReference>
<dbReference type="GO" id="GO:0003677">
    <property type="term" value="F:DNA binding"/>
    <property type="evidence" value="ECO:0007669"/>
    <property type="project" value="UniProtKB-UniRule"/>
</dbReference>
<keyword evidence="2 4" id="KW-0238">DNA-binding</keyword>
<dbReference type="OrthoDB" id="3210322at2"/>
<evidence type="ECO:0000256" key="1">
    <source>
        <dbReference type="ARBA" id="ARBA00023015"/>
    </source>
</evidence>
<dbReference type="SUPFAM" id="SSF48498">
    <property type="entry name" value="Tetracyclin repressor-like, C-terminal domain"/>
    <property type="match status" value="1"/>
</dbReference>
<dbReference type="Proteomes" id="UP000002941">
    <property type="component" value="Unassembled WGS sequence"/>
</dbReference>
<keyword evidence="3" id="KW-0804">Transcription</keyword>
<accession>J0XDC6</accession>
<gene>
    <name evidence="6" type="ORF">HMPREF1318_0613</name>
</gene>
<dbReference type="RefSeq" id="WP_008730308.1">
    <property type="nucleotide sequence ID" value="NZ_AKFT01000050.1"/>
</dbReference>
<dbReference type="PATRIC" id="fig|1125718.3.peg.677"/>
<evidence type="ECO:0000313" key="7">
    <source>
        <dbReference type="Proteomes" id="UP000002941"/>
    </source>
</evidence>
<dbReference type="Pfam" id="PF13305">
    <property type="entry name" value="TetR_C_33"/>
    <property type="match status" value="1"/>
</dbReference>
<keyword evidence="1" id="KW-0805">Transcription regulation</keyword>
<dbReference type="Gene3D" id="1.10.357.10">
    <property type="entry name" value="Tetracycline Repressor, domain 2"/>
    <property type="match status" value="1"/>
</dbReference>
<evidence type="ECO:0000259" key="5">
    <source>
        <dbReference type="PROSITE" id="PS50977"/>
    </source>
</evidence>
<name>J0XDC6_9ACTO</name>
<evidence type="ECO:0000256" key="2">
    <source>
        <dbReference type="ARBA" id="ARBA00023125"/>
    </source>
</evidence>